<dbReference type="RefSeq" id="WP_132322382.1">
    <property type="nucleotide sequence ID" value="NZ_FWZT01000018.1"/>
</dbReference>
<evidence type="ECO:0000256" key="2">
    <source>
        <dbReference type="SAM" id="SignalP"/>
    </source>
</evidence>
<protein>
    <submittedName>
        <fullName evidence="3">Uncharacterized protein</fullName>
    </submittedName>
</protein>
<accession>A0A1Y6CIH2</accession>
<feature type="coiled-coil region" evidence="1">
    <location>
        <begin position="66"/>
        <end position="93"/>
    </location>
</feature>
<keyword evidence="4" id="KW-1185">Reference proteome</keyword>
<feature type="signal peptide" evidence="2">
    <location>
        <begin position="1"/>
        <end position="18"/>
    </location>
</feature>
<reference evidence="4" key="1">
    <citation type="submission" date="2017-04" db="EMBL/GenBank/DDBJ databases">
        <authorList>
            <person name="Varghese N."/>
            <person name="Submissions S."/>
        </authorList>
    </citation>
    <scope>NUCLEOTIDE SEQUENCE [LARGE SCALE GENOMIC DNA]</scope>
    <source>
        <strain evidence="4">RKEM611</strain>
    </source>
</reference>
<keyword evidence="2" id="KW-0732">Signal</keyword>
<keyword evidence="1" id="KW-0175">Coiled coil</keyword>
<dbReference type="EMBL" id="FWZT01000018">
    <property type="protein sequence ID" value="SMF56684.1"/>
    <property type="molecule type" value="Genomic_DNA"/>
</dbReference>
<sequence>MKLLSVLALFGLSVPAFAGSVKVIRHVPEHQVIRVEVGEWEEFDQRDFDRYMRRVGYDYKAHHYANRRLRQRVRTLEQAVQQLQETVYQLQVSQQDQDRGSRYVCVIKTSMHGTFMAKDSSRLGAQGKVHRKCEKEASEFWCKDAKMSCEAEG</sequence>
<feature type="chain" id="PRO_5013300477" evidence="2">
    <location>
        <begin position="19"/>
        <end position="153"/>
    </location>
</feature>
<evidence type="ECO:0000313" key="4">
    <source>
        <dbReference type="Proteomes" id="UP000192907"/>
    </source>
</evidence>
<name>A0A1Y6CIH2_9BACT</name>
<gene>
    <name evidence="3" type="ORF">SAMN06296036_11851</name>
</gene>
<dbReference type="Proteomes" id="UP000192907">
    <property type="component" value="Unassembled WGS sequence"/>
</dbReference>
<evidence type="ECO:0000256" key="1">
    <source>
        <dbReference type="SAM" id="Coils"/>
    </source>
</evidence>
<dbReference type="OrthoDB" id="6203771at2"/>
<dbReference type="STRING" id="1513793.SAMN06296036_11851"/>
<organism evidence="3 4">
    <name type="scientific">Pseudobacteriovorax antillogorgiicola</name>
    <dbReference type="NCBI Taxonomy" id="1513793"/>
    <lineage>
        <taxon>Bacteria</taxon>
        <taxon>Pseudomonadati</taxon>
        <taxon>Bdellovibrionota</taxon>
        <taxon>Oligoflexia</taxon>
        <taxon>Oligoflexales</taxon>
        <taxon>Pseudobacteriovoracaceae</taxon>
        <taxon>Pseudobacteriovorax</taxon>
    </lineage>
</organism>
<proteinExistence type="predicted"/>
<evidence type="ECO:0000313" key="3">
    <source>
        <dbReference type="EMBL" id="SMF56684.1"/>
    </source>
</evidence>
<dbReference type="AlphaFoldDB" id="A0A1Y6CIH2"/>